<feature type="region of interest" description="Disordered" evidence="11">
    <location>
        <begin position="728"/>
        <end position="757"/>
    </location>
</feature>
<evidence type="ECO:0000256" key="7">
    <source>
        <dbReference type="ARBA" id="ARBA00022692"/>
    </source>
</evidence>
<feature type="transmembrane region" description="Helical" evidence="12">
    <location>
        <begin position="656"/>
        <end position="677"/>
    </location>
</feature>
<evidence type="ECO:0000256" key="10">
    <source>
        <dbReference type="ARBA" id="ARBA00023316"/>
    </source>
</evidence>
<feature type="transmembrane region" description="Helical" evidence="12">
    <location>
        <begin position="546"/>
        <end position="565"/>
    </location>
</feature>
<evidence type="ECO:0000256" key="3">
    <source>
        <dbReference type="ARBA" id="ARBA00008195"/>
    </source>
</evidence>
<name>A0ABV3XGJ1_9ACTN</name>
<dbReference type="Gene3D" id="2.60.120.610">
    <property type="entry name" value="arabinofuranosyltransferase like domain"/>
    <property type="match status" value="1"/>
</dbReference>
<keyword evidence="6" id="KW-0808">Transferase</keyword>
<dbReference type="EMBL" id="JBFNXQ010000043">
    <property type="protein sequence ID" value="MEX5719551.1"/>
    <property type="molecule type" value="Genomic_DNA"/>
</dbReference>
<keyword evidence="9 12" id="KW-0472">Membrane</keyword>
<feature type="transmembrane region" description="Helical" evidence="12">
    <location>
        <begin position="521"/>
        <end position="540"/>
    </location>
</feature>
<feature type="transmembrane region" description="Helical" evidence="12">
    <location>
        <begin position="221"/>
        <end position="239"/>
    </location>
</feature>
<keyword evidence="4" id="KW-1003">Cell membrane</keyword>
<evidence type="ECO:0000259" key="14">
    <source>
        <dbReference type="Pfam" id="PF14896"/>
    </source>
</evidence>
<feature type="transmembrane region" description="Helical" evidence="12">
    <location>
        <begin position="325"/>
        <end position="342"/>
    </location>
</feature>
<comment type="function">
    <text evidence="1">Arabinosyl transferase responsible for the polymerization of arabinose into the arabinan of arabinogalactan.</text>
</comment>
<keyword evidence="10" id="KW-0961">Cell wall biogenesis/degradation</keyword>
<dbReference type="InterPro" id="IPR040920">
    <property type="entry name" value="Arabino_trans_N"/>
</dbReference>
<comment type="caution">
    <text evidence="16">The sequence shown here is derived from an EMBL/GenBank/DDBJ whole genome shotgun (WGS) entry which is preliminary data.</text>
</comment>
<comment type="subcellular location">
    <subcellularLocation>
        <location evidence="2">Cell membrane</location>
        <topology evidence="2">Multi-pass membrane protein</topology>
    </subcellularLocation>
</comment>
<dbReference type="RefSeq" id="WP_369207495.1">
    <property type="nucleotide sequence ID" value="NZ_JBFNXQ010000043.1"/>
</dbReference>
<feature type="transmembrane region" description="Helical" evidence="12">
    <location>
        <begin position="492"/>
        <end position="509"/>
    </location>
</feature>
<proteinExistence type="inferred from homology"/>
<dbReference type="Pfam" id="PF17689">
    <property type="entry name" value="Arabino_trans_N"/>
    <property type="match status" value="1"/>
</dbReference>
<feature type="transmembrane region" description="Helical" evidence="12">
    <location>
        <begin position="299"/>
        <end position="318"/>
    </location>
</feature>
<feature type="domain" description="Arabinofuranosyltransferase central" evidence="13">
    <location>
        <begin position="177"/>
        <end position="644"/>
    </location>
</feature>
<feature type="transmembrane region" description="Helical" evidence="12">
    <location>
        <begin position="577"/>
        <end position="604"/>
    </location>
</feature>
<dbReference type="InterPro" id="IPR027451">
    <property type="entry name" value="EmbABC_dom1"/>
</dbReference>
<keyword evidence="5" id="KW-0328">Glycosyltransferase</keyword>
<evidence type="ECO:0000256" key="9">
    <source>
        <dbReference type="ARBA" id="ARBA00023136"/>
    </source>
</evidence>
<dbReference type="Gene3D" id="2.60.120.940">
    <property type="entry name" value="EmbC, C-terminal domain, subdomain 2"/>
    <property type="match status" value="1"/>
</dbReference>
<dbReference type="Pfam" id="PF14896">
    <property type="entry name" value="Arabino_trans_C"/>
    <property type="match status" value="1"/>
</dbReference>
<keyword evidence="8 12" id="KW-1133">Transmembrane helix</keyword>
<evidence type="ECO:0000256" key="1">
    <source>
        <dbReference type="ARBA" id="ARBA00003001"/>
    </source>
</evidence>
<dbReference type="Pfam" id="PF04602">
    <property type="entry name" value="Arabinose_trans"/>
    <property type="match status" value="1"/>
</dbReference>
<feature type="transmembrane region" description="Helical" evidence="12">
    <location>
        <begin position="180"/>
        <end position="200"/>
    </location>
</feature>
<feature type="transmembrane region" description="Helical" evidence="12">
    <location>
        <begin position="624"/>
        <end position="644"/>
    </location>
</feature>
<dbReference type="InterPro" id="IPR007680">
    <property type="entry name" value="Arabino_trans_central"/>
</dbReference>
<accession>A0ABV3XGJ1</accession>
<feature type="domain" description="Arabinosyltransferas concanavalin like" evidence="15">
    <location>
        <begin position="25"/>
        <end position="167"/>
    </location>
</feature>
<evidence type="ECO:0000256" key="11">
    <source>
        <dbReference type="SAM" id="MobiDB-lite"/>
    </source>
</evidence>
<evidence type="ECO:0000256" key="8">
    <source>
        <dbReference type="ARBA" id="ARBA00022989"/>
    </source>
</evidence>
<gene>
    <name evidence="16" type="ORF">ABQ292_14395</name>
</gene>
<feature type="transmembrane region" description="Helical" evidence="12">
    <location>
        <begin position="377"/>
        <end position="410"/>
    </location>
</feature>
<evidence type="ECO:0000256" key="12">
    <source>
        <dbReference type="SAM" id="Phobius"/>
    </source>
</evidence>
<keyword evidence="7 12" id="KW-0812">Transmembrane</keyword>
<comment type="similarity">
    <text evidence="3">Belongs to the emb family.</text>
</comment>
<evidence type="ECO:0000259" key="13">
    <source>
        <dbReference type="Pfam" id="PF04602"/>
    </source>
</evidence>
<evidence type="ECO:0000256" key="5">
    <source>
        <dbReference type="ARBA" id="ARBA00022676"/>
    </source>
</evidence>
<evidence type="ECO:0000256" key="6">
    <source>
        <dbReference type="ARBA" id="ARBA00022679"/>
    </source>
</evidence>
<evidence type="ECO:0000259" key="15">
    <source>
        <dbReference type="Pfam" id="PF17689"/>
    </source>
</evidence>
<dbReference type="Proteomes" id="UP001560045">
    <property type="component" value="Unassembled WGS sequence"/>
</dbReference>
<feature type="transmembrane region" description="Helical" evidence="12">
    <location>
        <begin position="422"/>
        <end position="445"/>
    </location>
</feature>
<evidence type="ECO:0000256" key="4">
    <source>
        <dbReference type="ARBA" id="ARBA00022475"/>
    </source>
</evidence>
<reference evidence="16 17" key="1">
    <citation type="submission" date="2024-06" db="EMBL/GenBank/DDBJ databases">
        <title>Draft genome sequence of Geodermatophilus badlandi, a novel member of the Geodermatophilaceae isolated from badland sedimentary rocks in the Red desert, Wyoming, USA.</title>
        <authorList>
            <person name="Ben Tekaya S."/>
            <person name="Nouioui I."/>
            <person name="Flores G.M."/>
            <person name="Shaal M.N."/>
            <person name="Bredoire F."/>
            <person name="Basile F."/>
            <person name="Van Diepen L."/>
            <person name="Ward N.L."/>
        </authorList>
    </citation>
    <scope>NUCLEOTIDE SEQUENCE [LARGE SCALE GENOMIC DNA]</scope>
    <source>
        <strain evidence="16 17">WL48A</strain>
    </source>
</reference>
<sequence>MVSLLVGLLGIALALALPLAPVVADRTVVSWPAAGQQPVSTTAFFVPYRPAELHVEIPCRAVQAALGSPERTTLVATTVVPEGGSTSGLVVDTEAGQLRVLVNGRLVREETPGATGCDVRVDSDDTATTVSAGSGPPTALPGEPVPEVFAFVTDLAPGQAADTSVTARTRTWFESRPSGLKLAVTGAHALLVLLSVALLVRRGPRAVRPARERVPGRALRVLCDVAVVSVLSAWVLIAPQTDDDGYATMTVRNALVSGDIGNYYHWFNASEAPFTLVQHIVRPIVAMTTEPVWLRLPSYLAGVATWFVVSRGVLGAVLPRPSRGGVVRWSAALCFLAWWLPFDLGVRPEPFVALATATVLALLLRGTTPGARRPLPAVAAAALVAGVALAITPSSVVVLAPVLVLLPRIWRTLRADDAGGSWVSTAGLAALLGCIASSGLVLMFADQSWHGVAKATELHTLIGPNLAWYEEVTRYAVLLSVAGGQGTATKRLPVVLTLVLLVVVALLLARRTREPRVFPEAHLLAASTALGFVLLAVTPSKWTHHFGSMVGLAAPFVVVAGALLVRVARERSRDRGVVAIGLVGAGLLALATALAFSGPNAWFLYSNYGLPYQDVAVRPLGIPLHNPVTWLVVAAVAAVVLVRLRRRPGQGSAATAAVLSPVLLTATALVAAVVLLLGSFTVAPLRQAAAGGYSLTEVNLASLTGGTCGVAEAVEVLVDDPGGPLGPAIGEGSADGFVSGGGYPPSSPPPAPPGTGPATDLWGSLAGGELATGTLTSPWVPLPELADDQDVAVSVAGRTAGANRLELEFGRSDGGEAVTALERRPLGDGPEGRPAWRPLAVGADAVPATADAVRVLATDAATDAGGWLAVTGPRVRTAEGLQDFLTGRGTVLPDWPLSWHVPCVRDIPVVADGLAQTPDVLLAAPGAYADVAGIAYAPGQGGSFAGVTLAARQEVPSRLAGAPQEEWGSVVVLDYAMARDAYDRTTGEVWLWGWQGDR</sequence>
<evidence type="ECO:0000313" key="16">
    <source>
        <dbReference type="EMBL" id="MEX5719551.1"/>
    </source>
</evidence>
<dbReference type="Gene3D" id="3.40.190.160">
    <property type="match status" value="1"/>
</dbReference>
<evidence type="ECO:0000256" key="2">
    <source>
        <dbReference type="ARBA" id="ARBA00004651"/>
    </source>
</evidence>
<organism evidence="16 17">
    <name type="scientific">Geodermatophilus maliterrae</name>
    <dbReference type="NCBI Taxonomy" id="3162531"/>
    <lineage>
        <taxon>Bacteria</taxon>
        <taxon>Bacillati</taxon>
        <taxon>Actinomycetota</taxon>
        <taxon>Actinomycetes</taxon>
        <taxon>Geodermatophilales</taxon>
        <taxon>Geodermatophilaceae</taxon>
        <taxon>Geodermatophilus</taxon>
    </lineage>
</organism>
<feature type="domain" description="Arabinosyltransferase C-terminal" evidence="14">
    <location>
        <begin position="761"/>
        <end position="994"/>
    </location>
</feature>
<keyword evidence="17" id="KW-1185">Reference proteome</keyword>
<evidence type="ECO:0000313" key="17">
    <source>
        <dbReference type="Proteomes" id="UP001560045"/>
    </source>
</evidence>
<protein>
    <submittedName>
        <fullName evidence="16">Arabinosyltransferase domain-containing protein</fullName>
    </submittedName>
</protein>
<feature type="compositionally biased region" description="Pro residues" evidence="11">
    <location>
        <begin position="745"/>
        <end position="755"/>
    </location>
</feature>
<dbReference type="InterPro" id="IPR042486">
    <property type="entry name" value="Arabino_trans_C_2"/>
</dbReference>
<dbReference type="InterPro" id="IPR032731">
    <property type="entry name" value="Arabino_trans_C"/>
</dbReference>